<evidence type="ECO:0000256" key="3">
    <source>
        <dbReference type="ARBA" id="ARBA00005179"/>
    </source>
</evidence>
<dbReference type="Pfam" id="PF00067">
    <property type="entry name" value="p450"/>
    <property type="match status" value="2"/>
</dbReference>
<comment type="subcellular location">
    <subcellularLocation>
        <location evidence="2">Membrane</location>
        <topology evidence="2">Single-pass membrane protein</topology>
    </subcellularLocation>
</comment>
<evidence type="ECO:0000256" key="9">
    <source>
        <dbReference type="ARBA" id="ARBA00023002"/>
    </source>
</evidence>
<evidence type="ECO:0000313" key="14">
    <source>
        <dbReference type="EMBL" id="KTB31216.1"/>
    </source>
</evidence>
<dbReference type="EMBL" id="LATX01002346">
    <property type="protein sequence ID" value="KTB31216.1"/>
    <property type="molecule type" value="Genomic_DNA"/>
</dbReference>
<dbReference type="InterPro" id="IPR050364">
    <property type="entry name" value="Cytochrome_P450_fung"/>
</dbReference>
<dbReference type="PANTHER" id="PTHR46300:SF2">
    <property type="entry name" value="CYTOCHROME P450 MONOOXYGENASE ALNH-RELATED"/>
    <property type="match status" value="1"/>
</dbReference>
<dbReference type="Proteomes" id="UP000054988">
    <property type="component" value="Unassembled WGS sequence"/>
</dbReference>
<comment type="pathway">
    <text evidence="3">Secondary metabolite biosynthesis.</text>
</comment>
<name>A0A0W0F4D7_MONRR</name>
<dbReference type="SUPFAM" id="SSF48264">
    <property type="entry name" value="Cytochrome P450"/>
    <property type="match status" value="1"/>
</dbReference>
<comment type="similarity">
    <text evidence="4">Belongs to the cytochrome P450 family.</text>
</comment>
<comment type="caution">
    <text evidence="14">The sequence shown here is derived from an EMBL/GenBank/DDBJ whole genome shotgun (WGS) entry which is preliminary data.</text>
</comment>
<evidence type="ECO:0000256" key="10">
    <source>
        <dbReference type="ARBA" id="ARBA00023004"/>
    </source>
</evidence>
<keyword evidence="6" id="KW-0812">Transmembrane</keyword>
<keyword evidence="11" id="KW-0503">Monooxygenase</keyword>
<dbReference type="eggNOG" id="KOG0156">
    <property type="taxonomic scope" value="Eukaryota"/>
</dbReference>
<evidence type="ECO:0000256" key="6">
    <source>
        <dbReference type="ARBA" id="ARBA00022692"/>
    </source>
</evidence>
<evidence type="ECO:0000313" key="15">
    <source>
        <dbReference type="Proteomes" id="UP000054988"/>
    </source>
</evidence>
<evidence type="ECO:0000256" key="7">
    <source>
        <dbReference type="ARBA" id="ARBA00022723"/>
    </source>
</evidence>
<evidence type="ECO:0000256" key="13">
    <source>
        <dbReference type="ARBA" id="ARBA00023180"/>
    </source>
</evidence>
<evidence type="ECO:0000256" key="12">
    <source>
        <dbReference type="ARBA" id="ARBA00023136"/>
    </source>
</evidence>
<reference evidence="14 15" key="1">
    <citation type="submission" date="2015-12" db="EMBL/GenBank/DDBJ databases">
        <title>Draft genome sequence of Moniliophthora roreri, the causal agent of frosty pod rot of cacao.</title>
        <authorList>
            <person name="Aime M.C."/>
            <person name="Diaz-Valderrama J.R."/>
            <person name="Kijpornyongpan T."/>
            <person name="Phillips-Mora W."/>
        </authorList>
    </citation>
    <scope>NUCLEOTIDE SEQUENCE [LARGE SCALE GENOMIC DNA]</scope>
    <source>
        <strain evidence="14 15">MCA 2952</strain>
    </source>
</reference>
<dbReference type="GO" id="GO:0016020">
    <property type="term" value="C:membrane"/>
    <property type="evidence" value="ECO:0007669"/>
    <property type="project" value="UniProtKB-SubCell"/>
</dbReference>
<accession>A0A0W0F4D7</accession>
<evidence type="ECO:0000256" key="2">
    <source>
        <dbReference type="ARBA" id="ARBA00004167"/>
    </source>
</evidence>
<gene>
    <name evidence="14" type="ORF">WG66_16201</name>
</gene>
<dbReference type="CDD" id="cd11065">
    <property type="entry name" value="CYP64-like"/>
    <property type="match status" value="1"/>
</dbReference>
<proteinExistence type="inferred from homology"/>
<keyword evidence="5" id="KW-0349">Heme</keyword>
<keyword evidence="13" id="KW-0325">Glycoprotein</keyword>
<dbReference type="InterPro" id="IPR036396">
    <property type="entry name" value="Cyt_P450_sf"/>
</dbReference>
<sequence length="569" mass="65073">MFPFWPEFNFALSTTALLLLALLAIKLLKIGQREEFLPPGPPTVPVLGNLHVFPLESPHLKQVFISHAICHFLNFGSRLQMGPGTVVVINSMEAAKELMEKRSATTSGRPKNHMIDKITDGLSLSLVQYSDTWRTLRKAARAILTPKAVHSHLPIQRAEACQTMYDFLKSPENFFNHIGRYSNSVIMSILFGKRCPRYESVESTAFFDAAEAFNHALSPSVPPVDLFPFLDYLPERWAWWKRLAREVKKMQHDLYFGLVDECEKRMQRGEHNGSFMEILLSKQKELDLNREMIGHLGGVLLEGATETTTSALRRIVLFLAAFPDAQRKAQEEIDRVIGHERSPILEDFKDLPYIQALIKEYRSPRTNEPLIIPKGATIFVNTYAIYHDPDYFDEPETFLPERYLNSEYGTKPGADRVCPGIPVAENSLALNTMNFVWAFDFKLAKEDMNVNLVDRFFEKKGLVSMTLPFKCHIQPRNTNVSNIIEREYREAVETFIKFEKDLAPADKQWVDDLRKNFFLPLLPMNAGSFFLPLPPPSSNPMPYALLANVQMPQFALSMFQLRLTDPILD</sequence>
<keyword evidence="8" id="KW-1133">Transmembrane helix</keyword>
<evidence type="ECO:0000256" key="1">
    <source>
        <dbReference type="ARBA" id="ARBA00001971"/>
    </source>
</evidence>
<dbReference type="GO" id="GO:0020037">
    <property type="term" value="F:heme binding"/>
    <property type="evidence" value="ECO:0007669"/>
    <property type="project" value="InterPro"/>
</dbReference>
<keyword evidence="10" id="KW-0408">Iron</keyword>
<dbReference type="InterPro" id="IPR001128">
    <property type="entry name" value="Cyt_P450"/>
</dbReference>
<dbReference type="Gene3D" id="1.10.630.10">
    <property type="entry name" value="Cytochrome P450"/>
    <property type="match status" value="1"/>
</dbReference>
<keyword evidence="7" id="KW-0479">Metal-binding</keyword>
<dbReference type="GO" id="GO:0016705">
    <property type="term" value="F:oxidoreductase activity, acting on paired donors, with incorporation or reduction of molecular oxygen"/>
    <property type="evidence" value="ECO:0007669"/>
    <property type="project" value="InterPro"/>
</dbReference>
<dbReference type="PANTHER" id="PTHR46300">
    <property type="entry name" value="P450, PUTATIVE (EUROFUNG)-RELATED-RELATED"/>
    <property type="match status" value="1"/>
</dbReference>
<evidence type="ECO:0000256" key="4">
    <source>
        <dbReference type="ARBA" id="ARBA00010617"/>
    </source>
</evidence>
<dbReference type="GO" id="GO:0005506">
    <property type="term" value="F:iron ion binding"/>
    <property type="evidence" value="ECO:0007669"/>
    <property type="project" value="InterPro"/>
</dbReference>
<keyword evidence="9" id="KW-0560">Oxidoreductase</keyword>
<dbReference type="InterPro" id="IPR002401">
    <property type="entry name" value="Cyt_P450_E_grp-I"/>
</dbReference>
<protein>
    <submittedName>
        <fullName evidence="14">Putative cytochrome P450</fullName>
    </submittedName>
</protein>
<evidence type="ECO:0000256" key="11">
    <source>
        <dbReference type="ARBA" id="ARBA00023033"/>
    </source>
</evidence>
<evidence type="ECO:0000256" key="8">
    <source>
        <dbReference type="ARBA" id="ARBA00022989"/>
    </source>
</evidence>
<dbReference type="PRINTS" id="PR00463">
    <property type="entry name" value="EP450I"/>
</dbReference>
<organism evidence="14 15">
    <name type="scientific">Moniliophthora roreri</name>
    <name type="common">Frosty pod rot fungus</name>
    <name type="synonym">Monilia roreri</name>
    <dbReference type="NCBI Taxonomy" id="221103"/>
    <lineage>
        <taxon>Eukaryota</taxon>
        <taxon>Fungi</taxon>
        <taxon>Dikarya</taxon>
        <taxon>Basidiomycota</taxon>
        <taxon>Agaricomycotina</taxon>
        <taxon>Agaricomycetes</taxon>
        <taxon>Agaricomycetidae</taxon>
        <taxon>Agaricales</taxon>
        <taxon>Marasmiineae</taxon>
        <taxon>Marasmiaceae</taxon>
        <taxon>Moniliophthora</taxon>
    </lineage>
</organism>
<dbReference type="AlphaFoldDB" id="A0A0W0F4D7"/>
<evidence type="ECO:0000256" key="5">
    <source>
        <dbReference type="ARBA" id="ARBA00022617"/>
    </source>
</evidence>
<comment type="cofactor">
    <cofactor evidence="1">
        <name>heme</name>
        <dbReference type="ChEBI" id="CHEBI:30413"/>
    </cofactor>
</comment>
<dbReference type="GO" id="GO:0004497">
    <property type="term" value="F:monooxygenase activity"/>
    <property type="evidence" value="ECO:0007669"/>
    <property type="project" value="UniProtKB-KW"/>
</dbReference>
<keyword evidence="12" id="KW-0472">Membrane</keyword>